<comment type="caution">
    <text evidence="1">The sequence shown here is derived from an EMBL/GenBank/DDBJ whole genome shotgun (WGS) entry which is preliminary data.</text>
</comment>
<keyword evidence="2" id="KW-1185">Reference proteome</keyword>
<gene>
    <name evidence="1" type="ORF">GCM10011571_11400</name>
</gene>
<proteinExistence type="predicted"/>
<dbReference type="EMBL" id="BMHQ01000003">
    <property type="protein sequence ID" value="GGE11737.1"/>
    <property type="molecule type" value="Genomic_DNA"/>
</dbReference>
<dbReference type="Proteomes" id="UP000625210">
    <property type="component" value="Unassembled WGS sequence"/>
</dbReference>
<organism evidence="1 2">
    <name type="scientific">Marinithermofilum abyssi</name>
    <dbReference type="NCBI Taxonomy" id="1571185"/>
    <lineage>
        <taxon>Bacteria</taxon>
        <taxon>Bacillati</taxon>
        <taxon>Bacillota</taxon>
        <taxon>Bacilli</taxon>
        <taxon>Bacillales</taxon>
        <taxon>Thermoactinomycetaceae</taxon>
        <taxon>Marinithermofilum</taxon>
    </lineage>
</organism>
<dbReference type="PROSITE" id="PS51257">
    <property type="entry name" value="PROKAR_LIPOPROTEIN"/>
    <property type="match status" value="1"/>
</dbReference>
<accession>A0A8J2YAE1</accession>
<evidence type="ECO:0000313" key="1">
    <source>
        <dbReference type="EMBL" id="GGE11737.1"/>
    </source>
</evidence>
<dbReference type="RefSeq" id="WP_188646936.1">
    <property type="nucleotide sequence ID" value="NZ_BMHQ01000003.1"/>
</dbReference>
<name>A0A8J2YAE1_9BACL</name>
<reference evidence="1" key="1">
    <citation type="journal article" date="2014" name="Int. J. Syst. Evol. Microbiol.">
        <title>Complete genome sequence of Corynebacterium casei LMG S-19264T (=DSM 44701T), isolated from a smear-ripened cheese.</title>
        <authorList>
            <consortium name="US DOE Joint Genome Institute (JGI-PGF)"/>
            <person name="Walter F."/>
            <person name="Albersmeier A."/>
            <person name="Kalinowski J."/>
            <person name="Ruckert C."/>
        </authorList>
    </citation>
    <scope>NUCLEOTIDE SEQUENCE</scope>
    <source>
        <strain evidence="1">CGMCC 1.15179</strain>
    </source>
</reference>
<reference evidence="1" key="2">
    <citation type="submission" date="2020-09" db="EMBL/GenBank/DDBJ databases">
        <authorList>
            <person name="Sun Q."/>
            <person name="Zhou Y."/>
        </authorList>
    </citation>
    <scope>NUCLEOTIDE SEQUENCE</scope>
    <source>
        <strain evidence="1">CGMCC 1.15179</strain>
    </source>
</reference>
<sequence length="221" mass="25262">MALTRKEEPEVKMLKWRVWLVLLLLLSACEPASQAARPEPKVTAEMVTKRMEKHLSQPEWKFTLQLPGQGRFKGVQRGTDWTLKAVQQKETLTITKDGTAIQVVKGKNKETMNQRQFGLLAPKDHFRFIEGAAMRVKALPAQNIHETGIQVDLNSDQVGKRLGKWMGAAFEKTGAANRAAQNFRVRYQLWYQAPDKLTRMKAQIVPLRENGKKAEMVYTFQ</sequence>
<dbReference type="AlphaFoldDB" id="A0A8J2YAE1"/>
<protein>
    <submittedName>
        <fullName evidence="1">Uncharacterized protein</fullName>
    </submittedName>
</protein>
<evidence type="ECO:0000313" key="2">
    <source>
        <dbReference type="Proteomes" id="UP000625210"/>
    </source>
</evidence>